<dbReference type="InterPro" id="IPR036388">
    <property type="entry name" value="WH-like_DNA-bd_sf"/>
</dbReference>
<evidence type="ECO:0000259" key="4">
    <source>
        <dbReference type="PROSITE" id="PS50961"/>
    </source>
</evidence>
<keyword evidence="1 2" id="KW-0694">RNA-binding</keyword>
<dbReference type="Gene3D" id="1.10.10.10">
    <property type="entry name" value="Winged helix-like DNA-binding domain superfamily/Winged helix DNA-binding domain"/>
    <property type="match status" value="1"/>
</dbReference>
<proteinExistence type="predicted"/>
<gene>
    <name evidence="5" type="ORF">DSPE1174_LOCUS14084</name>
</gene>
<dbReference type="GO" id="GO:0005737">
    <property type="term" value="C:cytoplasm"/>
    <property type="evidence" value="ECO:0007669"/>
    <property type="project" value="UniProtKB-ARBA"/>
</dbReference>
<feature type="region of interest" description="Disordered" evidence="3">
    <location>
        <begin position="27"/>
        <end position="84"/>
    </location>
</feature>
<dbReference type="SMART" id="SM00715">
    <property type="entry name" value="LA"/>
    <property type="match status" value="1"/>
</dbReference>
<evidence type="ECO:0000313" key="5">
    <source>
        <dbReference type="EMBL" id="CAD9422953.1"/>
    </source>
</evidence>
<reference evidence="5" key="1">
    <citation type="submission" date="2021-01" db="EMBL/GenBank/DDBJ databases">
        <authorList>
            <person name="Corre E."/>
            <person name="Pelletier E."/>
            <person name="Niang G."/>
            <person name="Scheremetjew M."/>
            <person name="Finn R."/>
            <person name="Kale V."/>
            <person name="Holt S."/>
            <person name="Cochrane G."/>
            <person name="Meng A."/>
            <person name="Brown T."/>
            <person name="Cohen L."/>
        </authorList>
    </citation>
    <scope>NUCLEOTIDE SEQUENCE</scope>
    <source>
        <strain evidence="5">CCMP1381</strain>
    </source>
</reference>
<dbReference type="Pfam" id="PF05383">
    <property type="entry name" value="La"/>
    <property type="match status" value="1"/>
</dbReference>
<dbReference type="EMBL" id="HBGS01027814">
    <property type="protein sequence ID" value="CAD9422953.1"/>
    <property type="molecule type" value="Transcribed_RNA"/>
</dbReference>
<protein>
    <recommendedName>
        <fullName evidence="4">HTH La-type RNA-binding domain-containing protein</fullName>
    </recommendedName>
</protein>
<dbReference type="PANTHER" id="PTHR22792:SF132">
    <property type="entry name" value="LA-RELATED PROTEIN 1"/>
    <property type="match status" value="1"/>
</dbReference>
<dbReference type="CDD" id="cd07323">
    <property type="entry name" value="LAM"/>
    <property type="match status" value="1"/>
</dbReference>
<dbReference type="InterPro" id="IPR006630">
    <property type="entry name" value="La_HTH"/>
</dbReference>
<organism evidence="5">
    <name type="scientific">Octactis speculum</name>
    <dbReference type="NCBI Taxonomy" id="3111310"/>
    <lineage>
        <taxon>Eukaryota</taxon>
        <taxon>Sar</taxon>
        <taxon>Stramenopiles</taxon>
        <taxon>Ochrophyta</taxon>
        <taxon>Dictyochophyceae</taxon>
        <taxon>Dictyochales</taxon>
        <taxon>Dictyochaceae</taxon>
        <taxon>Octactis</taxon>
    </lineage>
</organism>
<dbReference type="GO" id="GO:0003723">
    <property type="term" value="F:RNA binding"/>
    <property type="evidence" value="ECO:0007669"/>
    <property type="project" value="UniProtKB-UniRule"/>
</dbReference>
<name>A0A7S2G044_9STRA</name>
<dbReference type="PANTHER" id="PTHR22792">
    <property type="entry name" value="LUPUS LA PROTEIN-RELATED"/>
    <property type="match status" value="1"/>
</dbReference>
<dbReference type="AlphaFoldDB" id="A0A7S2G044"/>
<evidence type="ECO:0000256" key="2">
    <source>
        <dbReference type="PROSITE-ProRule" id="PRU00332"/>
    </source>
</evidence>
<accession>A0A7S2G044</accession>
<evidence type="ECO:0000256" key="1">
    <source>
        <dbReference type="ARBA" id="ARBA00022884"/>
    </source>
</evidence>
<sequence length="324" mass="35369">MQRSYSHNSLQFMQQQQMLLPQALPFAAHQSHHHTPPQVQLATPSVLARASSHADLAANPKGDQSKHNARGRNAGMVGPPVHIRSNSDTVEKLSWMSMKGSVKRASPGLEGEGLRQQQKGTVLPASVAPVPLTSSPHTLVPLEGGGHHPISSLPGMLPAHEPGGGGLPSVQIHPLTMGYAYDPSGGYGVPQPPNHGMSLGDDGRSMKNAYDILLLSLCHQIEYYFSAENLIRDVYLRSKMDMNGYVLLTEIAKFNRVRSMTTNHKTLWRAVSLSTVLDVCHEGDVCKIRTRQSPQRWLLKNAQEDRVKDNSVQLSPPANTTKAV</sequence>
<evidence type="ECO:0000256" key="3">
    <source>
        <dbReference type="SAM" id="MobiDB-lite"/>
    </source>
</evidence>
<dbReference type="SUPFAM" id="SSF46785">
    <property type="entry name" value="Winged helix' DNA-binding domain"/>
    <property type="match status" value="1"/>
</dbReference>
<dbReference type="InterPro" id="IPR036390">
    <property type="entry name" value="WH_DNA-bd_sf"/>
</dbReference>
<feature type="domain" description="HTH La-type RNA-binding" evidence="4">
    <location>
        <begin position="207"/>
        <end position="296"/>
    </location>
</feature>
<dbReference type="InterPro" id="IPR045180">
    <property type="entry name" value="La_dom_prot"/>
</dbReference>
<dbReference type="PROSITE" id="PS50961">
    <property type="entry name" value="HTH_LA"/>
    <property type="match status" value="1"/>
</dbReference>